<evidence type="ECO:0000256" key="6">
    <source>
        <dbReference type="SAM" id="SignalP"/>
    </source>
</evidence>
<dbReference type="GO" id="GO:0016020">
    <property type="term" value="C:membrane"/>
    <property type="evidence" value="ECO:0007669"/>
    <property type="project" value="UniProtKB-SubCell"/>
</dbReference>
<keyword evidence="3" id="KW-0472">Membrane</keyword>
<evidence type="ECO:0000256" key="5">
    <source>
        <dbReference type="ARBA" id="ARBA00023319"/>
    </source>
</evidence>
<dbReference type="GeneID" id="105889839"/>
<feature type="chain" id="PRO_5044652967" evidence="6">
    <location>
        <begin position="27"/>
        <end position="209"/>
    </location>
</feature>
<dbReference type="AlphaFoldDB" id="A0A6P8GTZ3"/>
<dbReference type="InterPro" id="IPR013783">
    <property type="entry name" value="Ig-like_fold"/>
</dbReference>
<keyword evidence="5" id="KW-0393">Immunoglobulin domain</keyword>
<organism evidence="8 9">
    <name type="scientific">Clupea harengus</name>
    <name type="common">Atlantic herring</name>
    <dbReference type="NCBI Taxonomy" id="7950"/>
    <lineage>
        <taxon>Eukaryota</taxon>
        <taxon>Metazoa</taxon>
        <taxon>Chordata</taxon>
        <taxon>Craniata</taxon>
        <taxon>Vertebrata</taxon>
        <taxon>Euteleostomi</taxon>
        <taxon>Actinopterygii</taxon>
        <taxon>Neopterygii</taxon>
        <taxon>Teleostei</taxon>
        <taxon>Clupei</taxon>
        <taxon>Clupeiformes</taxon>
        <taxon>Clupeoidei</taxon>
        <taxon>Clupeidae</taxon>
        <taxon>Clupea</taxon>
    </lineage>
</organism>
<evidence type="ECO:0000313" key="10">
    <source>
        <dbReference type="RefSeq" id="XP_031438262.1"/>
    </source>
</evidence>
<evidence type="ECO:0000313" key="8">
    <source>
        <dbReference type="Proteomes" id="UP000515152"/>
    </source>
</evidence>
<evidence type="ECO:0000313" key="9">
    <source>
        <dbReference type="RefSeq" id="XP_031438255.1"/>
    </source>
</evidence>
<dbReference type="Gene3D" id="2.60.40.10">
    <property type="entry name" value="Immunoglobulins"/>
    <property type="match status" value="2"/>
</dbReference>
<proteinExistence type="predicted"/>
<dbReference type="Pfam" id="PF00047">
    <property type="entry name" value="ig"/>
    <property type="match status" value="1"/>
</dbReference>
<dbReference type="Proteomes" id="UP000515152">
    <property type="component" value="Chromosome 2"/>
</dbReference>
<evidence type="ECO:0000256" key="1">
    <source>
        <dbReference type="ARBA" id="ARBA00004370"/>
    </source>
</evidence>
<accession>A0A6P8GTZ3</accession>
<keyword evidence="8" id="KW-1185">Reference proteome</keyword>
<dbReference type="InterPro" id="IPR036179">
    <property type="entry name" value="Ig-like_dom_sf"/>
</dbReference>
<feature type="signal peptide" evidence="6">
    <location>
        <begin position="1"/>
        <end position="26"/>
    </location>
</feature>
<evidence type="ECO:0000256" key="3">
    <source>
        <dbReference type="ARBA" id="ARBA00023136"/>
    </source>
</evidence>
<protein>
    <submittedName>
        <fullName evidence="9 10">SLAM family member 5-like isoform X2</fullName>
    </submittedName>
</protein>
<feature type="domain" description="Immunoglobulin-like beta-sandwich" evidence="7">
    <location>
        <begin position="30"/>
        <end position="111"/>
    </location>
</feature>
<keyword evidence="2 6" id="KW-0732">Signal</keyword>
<dbReference type="PANTHER" id="PTHR12080">
    <property type="entry name" value="SIGNALING LYMPHOCYTIC ACTIVATION MOLECULE"/>
    <property type="match status" value="1"/>
</dbReference>
<name>A0A6P8GTZ3_CLUHA</name>
<dbReference type="RefSeq" id="XP_031438255.1">
    <property type="nucleotide sequence ID" value="XM_031582395.1"/>
</dbReference>
<dbReference type="RefSeq" id="XP_031438262.1">
    <property type="nucleotide sequence ID" value="XM_031582402.1"/>
</dbReference>
<gene>
    <name evidence="9 10" type="primary">LOC105889839</name>
</gene>
<dbReference type="OrthoDB" id="8963023at2759"/>
<keyword evidence="4" id="KW-0325">Glycoprotein</keyword>
<evidence type="ECO:0000256" key="2">
    <source>
        <dbReference type="ARBA" id="ARBA00022729"/>
    </source>
</evidence>
<reference evidence="9 10" key="1">
    <citation type="submission" date="2025-04" db="UniProtKB">
        <authorList>
            <consortium name="RefSeq"/>
        </authorList>
    </citation>
    <scope>IDENTIFICATION</scope>
</reference>
<dbReference type="SUPFAM" id="SSF48726">
    <property type="entry name" value="Immunoglobulin"/>
    <property type="match status" value="1"/>
</dbReference>
<dbReference type="PANTHER" id="PTHR12080:SF134">
    <property type="entry name" value="CD48 ANTIGEN"/>
    <property type="match status" value="1"/>
</dbReference>
<evidence type="ECO:0000259" key="7">
    <source>
        <dbReference type="Pfam" id="PF00047"/>
    </source>
</evidence>
<dbReference type="InterPro" id="IPR015631">
    <property type="entry name" value="CD2/SLAM_rcpt"/>
</dbReference>
<dbReference type="InterPro" id="IPR013151">
    <property type="entry name" value="Immunoglobulin_dom"/>
</dbReference>
<evidence type="ECO:0000256" key="4">
    <source>
        <dbReference type="ARBA" id="ARBA00023180"/>
    </source>
</evidence>
<sequence length="209" mass="23038">MAVGMEGIMLFQVFVPLLLIATPSSSEKSPFVESGGSIVLKAEEVTEKVTSIIWKHNKDKAAEWFEGDDAPNYYNKFKSVATLDTQTWTLNISNLQPHFSGTYSAEVNNKDPTQFVTLTVLGPVSKPAITMDCINDSNCTLTCKGKKDGLTTYTWANGIEKWPGPELTVERIDHDVVYTCNFSNPVSWASSQGTVKKYLPPPPDPGQKK</sequence>
<comment type="subcellular location">
    <subcellularLocation>
        <location evidence="1">Membrane</location>
    </subcellularLocation>
</comment>